<dbReference type="SUPFAM" id="SSF53448">
    <property type="entry name" value="Nucleotide-diphospho-sugar transferases"/>
    <property type="match status" value="1"/>
</dbReference>
<dbReference type="AlphaFoldDB" id="A0A7X0L260"/>
<dbReference type="InterPro" id="IPR001173">
    <property type="entry name" value="Glyco_trans_2-like"/>
</dbReference>
<evidence type="ECO:0000313" key="3">
    <source>
        <dbReference type="Proteomes" id="UP000546324"/>
    </source>
</evidence>
<feature type="domain" description="Glycosyltransferase 2-like" evidence="1">
    <location>
        <begin position="15"/>
        <end position="147"/>
    </location>
</feature>
<dbReference type="InterPro" id="IPR029044">
    <property type="entry name" value="Nucleotide-diphossugar_trans"/>
</dbReference>
<keyword evidence="3" id="KW-1185">Reference proteome</keyword>
<name>A0A7X0L260_9ACTN</name>
<sequence length="326" mass="36262">MPADLRTPRSRPLVSVIIPTLNRAAALDAALNSVRTAARRLSDDGDAVEAIVVNDGGRSVGGLVDAWKPRLRVTLIELDRCSGGASVPRNVAIDAAQGEYIAFLDDDDVFLPPHLAVGCEPLRRGEADFVYLGAVVSERRLDALPKNLGDHRLKAYPYDLRFLMVANYLHTGSVIVRNFRRTDVRFDPRLDVCEDWDLWIALTAQLNYRVAFVDEITSVYHQIPDTSGVVSGAQLISPSKFAVARDYINAKWPVADPVVEGYRAWLVALERHRDDLIARRRRMPNLLFDEILGYLHERITRGLPPDHSHIARFFTAAAPVGPEAIA</sequence>
<dbReference type="Proteomes" id="UP000546324">
    <property type="component" value="Unassembled WGS sequence"/>
</dbReference>
<gene>
    <name evidence="2" type="ORF">BKA00_006217</name>
</gene>
<keyword evidence="2" id="KW-0808">Transferase</keyword>
<protein>
    <submittedName>
        <fullName evidence="2">Glycosyltransferase involved in cell wall biosynthesis</fullName>
    </submittedName>
</protein>
<proteinExistence type="predicted"/>
<dbReference type="PANTHER" id="PTHR22916">
    <property type="entry name" value="GLYCOSYLTRANSFERASE"/>
    <property type="match status" value="1"/>
</dbReference>
<dbReference type="CDD" id="cd00761">
    <property type="entry name" value="Glyco_tranf_GTA_type"/>
    <property type="match status" value="1"/>
</dbReference>
<dbReference type="EMBL" id="JACHMQ010000001">
    <property type="protein sequence ID" value="MBB6399303.1"/>
    <property type="molecule type" value="Genomic_DNA"/>
</dbReference>
<dbReference type="Gene3D" id="3.90.550.10">
    <property type="entry name" value="Spore Coat Polysaccharide Biosynthesis Protein SpsA, Chain A"/>
    <property type="match status" value="1"/>
</dbReference>
<dbReference type="PANTHER" id="PTHR22916:SF3">
    <property type="entry name" value="UDP-GLCNAC:BETAGAL BETA-1,3-N-ACETYLGLUCOSAMINYLTRANSFERASE-LIKE PROTEIN 1"/>
    <property type="match status" value="1"/>
</dbReference>
<evidence type="ECO:0000259" key="1">
    <source>
        <dbReference type="Pfam" id="PF00535"/>
    </source>
</evidence>
<comment type="caution">
    <text evidence="2">The sequence shown here is derived from an EMBL/GenBank/DDBJ whole genome shotgun (WGS) entry which is preliminary data.</text>
</comment>
<evidence type="ECO:0000313" key="2">
    <source>
        <dbReference type="EMBL" id="MBB6399303.1"/>
    </source>
</evidence>
<organism evidence="2 3">
    <name type="scientific">Actinomadura coerulea</name>
    <dbReference type="NCBI Taxonomy" id="46159"/>
    <lineage>
        <taxon>Bacteria</taxon>
        <taxon>Bacillati</taxon>
        <taxon>Actinomycetota</taxon>
        <taxon>Actinomycetes</taxon>
        <taxon>Streptosporangiales</taxon>
        <taxon>Thermomonosporaceae</taxon>
        <taxon>Actinomadura</taxon>
    </lineage>
</organism>
<reference evidence="2 3" key="1">
    <citation type="submission" date="2020-08" db="EMBL/GenBank/DDBJ databases">
        <title>Sequencing the genomes of 1000 actinobacteria strains.</title>
        <authorList>
            <person name="Klenk H.-P."/>
        </authorList>
    </citation>
    <scope>NUCLEOTIDE SEQUENCE [LARGE SCALE GENOMIC DNA]</scope>
    <source>
        <strain evidence="2 3">DSM 43675</strain>
    </source>
</reference>
<dbReference type="RefSeq" id="WP_221493358.1">
    <property type="nucleotide sequence ID" value="NZ_JACHMQ010000001.1"/>
</dbReference>
<dbReference type="GO" id="GO:0016758">
    <property type="term" value="F:hexosyltransferase activity"/>
    <property type="evidence" value="ECO:0007669"/>
    <property type="project" value="UniProtKB-ARBA"/>
</dbReference>
<dbReference type="Pfam" id="PF00535">
    <property type="entry name" value="Glycos_transf_2"/>
    <property type="match status" value="1"/>
</dbReference>
<accession>A0A7X0L260</accession>